<dbReference type="AlphaFoldDB" id="A0A415E3L4"/>
<reference evidence="2 3" key="1">
    <citation type="submission" date="2018-08" db="EMBL/GenBank/DDBJ databases">
        <title>A genome reference for cultivated species of the human gut microbiota.</title>
        <authorList>
            <person name="Zou Y."/>
            <person name="Xue W."/>
            <person name="Luo G."/>
        </authorList>
    </citation>
    <scope>NUCLEOTIDE SEQUENCE [LARGE SCALE GENOMIC DNA]</scope>
    <source>
        <strain evidence="2 3">AM07-24</strain>
    </source>
</reference>
<dbReference type="SUPFAM" id="SSF55729">
    <property type="entry name" value="Acyl-CoA N-acyltransferases (Nat)"/>
    <property type="match status" value="1"/>
</dbReference>
<feature type="domain" description="N-acetyltransferase" evidence="1">
    <location>
        <begin position="1"/>
        <end position="162"/>
    </location>
</feature>
<dbReference type="EMBL" id="QRMS01000002">
    <property type="protein sequence ID" value="RHJ88125.1"/>
    <property type="molecule type" value="Genomic_DNA"/>
</dbReference>
<organism evidence="2 3">
    <name type="scientific">Emergencia timonensis</name>
    <dbReference type="NCBI Taxonomy" id="1776384"/>
    <lineage>
        <taxon>Bacteria</taxon>
        <taxon>Bacillati</taxon>
        <taxon>Bacillota</taxon>
        <taxon>Clostridia</taxon>
        <taxon>Peptostreptococcales</taxon>
        <taxon>Anaerovoracaceae</taxon>
        <taxon>Emergencia</taxon>
    </lineage>
</organism>
<dbReference type="Proteomes" id="UP000284841">
    <property type="component" value="Unassembled WGS sequence"/>
</dbReference>
<keyword evidence="2" id="KW-0808">Transferase</keyword>
<evidence type="ECO:0000259" key="1">
    <source>
        <dbReference type="PROSITE" id="PS51186"/>
    </source>
</evidence>
<dbReference type="STRING" id="1776384.GCA_900086585_03692"/>
<proteinExistence type="predicted"/>
<protein>
    <submittedName>
        <fullName evidence="2">N-acetyltransferase</fullName>
    </submittedName>
</protein>
<evidence type="ECO:0000313" key="3">
    <source>
        <dbReference type="Proteomes" id="UP000284841"/>
    </source>
</evidence>
<accession>A0A415E3L4</accession>
<sequence>MKIRTATILDLERILEIYAYARTFMAQTGNPTQWGDGYPKKELLTKDIEQGQLYVMEEKNEIHGVFVFIIGADPTYEVIEDGAWPDNSPYGTIHRIAGDGQVKGLLQLCVAFCKTQIKILRIDTHHDNRIMQRAIEKNGFQRCGIIYTANGSPRIAYQSNKE</sequence>
<gene>
    <name evidence="2" type="ORF">DW099_06815</name>
</gene>
<dbReference type="InterPro" id="IPR000182">
    <property type="entry name" value="GNAT_dom"/>
</dbReference>
<keyword evidence="3" id="KW-1185">Reference proteome</keyword>
<dbReference type="Gene3D" id="3.40.630.30">
    <property type="match status" value="1"/>
</dbReference>
<evidence type="ECO:0000313" key="2">
    <source>
        <dbReference type="EMBL" id="RHJ88125.1"/>
    </source>
</evidence>
<dbReference type="InterPro" id="IPR016181">
    <property type="entry name" value="Acyl_CoA_acyltransferase"/>
</dbReference>
<dbReference type="OrthoDB" id="9796381at2"/>
<name>A0A415E3L4_9FIRM</name>
<comment type="caution">
    <text evidence="2">The sequence shown here is derived from an EMBL/GenBank/DDBJ whole genome shotgun (WGS) entry which is preliminary data.</text>
</comment>
<dbReference type="GO" id="GO:0016747">
    <property type="term" value="F:acyltransferase activity, transferring groups other than amino-acyl groups"/>
    <property type="evidence" value="ECO:0007669"/>
    <property type="project" value="InterPro"/>
</dbReference>
<dbReference type="PROSITE" id="PS51186">
    <property type="entry name" value="GNAT"/>
    <property type="match status" value="1"/>
</dbReference>
<dbReference type="RefSeq" id="WP_067541663.1">
    <property type="nucleotide sequence ID" value="NZ_AP025567.1"/>
</dbReference>
<dbReference type="GeneID" id="83005979"/>